<evidence type="ECO:0000313" key="4">
    <source>
        <dbReference type="Proteomes" id="UP000000674"/>
    </source>
</evidence>
<dbReference type="InterPro" id="IPR058492">
    <property type="entry name" value="DUF8179"/>
</dbReference>
<dbReference type="GeneID" id="4463246"/>
<dbReference type="EMBL" id="CP000477">
    <property type="protein sequence ID" value="ABK14290.1"/>
    <property type="molecule type" value="Genomic_DNA"/>
</dbReference>
<evidence type="ECO:0000259" key="2">
    <source>
        <dbReference type="Pfam" id="PF26548"/>
    </source>
</evidence>
<dbReference type="HAMAP" id="MF_01089">
    <property type="entry name" value="UPF0288"/>
    <property type="match status" value="1"/>
</dbReference>
<proteinExistence type="inferred from homology"/>
<gene>
    <name evidence="3" type="ordered locus">Mthe_0499</name>
</gene>
<dbReference type="HOGENOM" id="CLU_533841_0_0_2"/>
<dbReference type="OrthoDB" id="140355at2157"/>
<name>A0B6G6_METTP</name>
<reference evidence="3 4" key="1">
    <citation type="submission" date="2006-10" db="EMBL/GenBank/DDBJ databases">
        <title>Complete sequence of Methanosaeta thermophila PT.</title>
        <authorList>
            <consortium name="US DOE Joint Genome Institute"/>
            <person name="Copeland A."/>
            <person name="Lucas S."/>
            <person name="Lapidus A."/>
            <person name="Barry K."/>
            <person name="Detter J.C."/>
            <person name="Glavina del Rio T."/>
            <person name="Hammon N."/>
            <person name="Israni S."/>
            <person name="Pitluck S."/>
            <person name="Chain P."/>
            <person name="Malfatti S."/>
            <person name="Shin M."/>
            <person name="Vergez L."/>
            <person name="Schmutz J."/>
            <person name="Larimer F."/>
            <person name="Land M."/>
            <person name="Hauser L."/>
            <person name="Kyrpides N."/>
            <person name="Kim E."/>
            <person name="Smith K.S."/>
            <person name="Ingram-Smith C."/>
            <person name="Richardson P."/>
        </authorList>
    </citation>
    <scope>NUCLEOTIDE SEQUENCE [LARGE SCALE GENOMIC DNA]</scope>
    <source>
        <strain evidence="4">DSM 6194 / JCM 14653 / NBRC 101360 / PT</strain>
    </source>
</reference>
<feature type="domain" description="Putative peptidyl-prolyl cis-trans isomerase" evidence="2">
    <location>
        <begin position="379"/>
        <end position="507"/>
    </location>
</feature>
<accession>A0B6G6</accession>
<dbReference type="AlphaFoldDB" id="A0B6G6"/>
<comment type="similarity">
    <text evidence="1">Belongs to the UPF0288 family.</text>
</comment>
<evidence type="ECO:0000256" key="1">
    <source>
        <dbReference type="HAMAP-Rule" id="MF_01089"/>
    </source>
</evidence>
<keyword evidence="4" id="KW-1185">Reference proteome</keyword>
<dbReference type="InterPro" id="IPR016466">
    <property type="entry name" value="Methan_mark_3"/>
</dbReference>
<protein>
    <recommendedName>
        <fullName evidence="1">UPF0288 protein Mthe_0499</fullName>
    </recommendedName>
</protein>
<dbReference type="RefSeq" id="WP_011695688.1">
    <property type="nucleotide sequence ID" value="NC_008553.1"/>
</dbReference>
<dbReference type="NCBIfam" id="TIGR03268">
    <property type="entry name" value="methan_mark_3"/>
    <property type="match status" value="1"/>
</dbReference>
<evidence type="ECO:0000313" key="3">
    <source>
        <dbReference type="EMBL" id="ABK14290.1"/>
    </source>
</evidence>
<dbReference type="KEGG" id="mtp:Mthe_0499"/>
<dbReference type="Proteomes" id="UP000000674">
    <property type="component" value="Chromosome"/>
</dbReference>
<sequence length="509" mass="55818">MRVRVDGSEVSLRDGATLGEALEAANAAVSPGAVIGIIKGRGEKAKATDSYWLVTTKGRIRIDLLDTGLKDAWHEAVERIEGLEGRWSDSGAVAFGNFPSSISPGRGVHEYSRFDVLLGASGFESEKSQLIFIKRRHSAVYGVPSESRGIFARVVGGKNILDRLEKSDSILKVEPIVEWEDLTEKLVTSDMSFPLADGMEIYSRFEVELIQDAPKGAEFFLAATKDGALRVDAISSSYISSHILKGEPIDFEHREPRLEGAVTVRTSGRGLGHIFIYKADRTSNPGHSVVGRVTAGLDLLKLASPGQRLTAKVRPERFMVLGMPLSDAMELARSRGIEPSVDGYTGDDAVVIEQNPPTTMEVLKAGKVSLKAIQSSRLVRIELYDDLAPKTLDYFRHVVGLKERPVGPLPVFFVYENTVLFKPLIDALRYKELLPENKPTGPVPAGSIGVTNQVAKRTGLIGVKFVEDRRYGPSGEKFEGTNIIGRVIDLDKLRDVKEGEIVYVMEEKR</sequence>
<dbReference type="PIRSF" id="PIRSF005852">
    <property type="entry name" value="UCP005852"/>
    <property type="match status" value="1"/>
</dbReference>
<organism evidence="3 4">
    <name type="scientific">Methanothrix thermoacetophila (strain DSM 6194 / JCM 14653 / NBRC 101360 / PT)</name>
    <name type="common">Methanosaeta thermophila</name>
    <dbReference type="NCBI Taxonomy" id="349307"/>
    <lineage>
        <taxon>Archaea</taxon>
        <taxon>Methanobacteriati</taxon>
        <taxon>Methanobacteriota</taxon>
        <taxon>Stenosarchaea group</taxon>
        <taxon>Methanomicrobia</taxon>
        <taxon>Methanotrichales</taxon>
        <taxon>Methanotrichaceae</taxon>
        <taxon>Methanothrix</taxon>
    </lineage>
</organism>
<dbReference type="STRING" id="349307.Mthe_0499"/>
<dbReference type="Pfam" id="PF26548">
    <property type="entry name" value="DUF8179"/>
    <property type="match status" value="1"/>
</dbReference>